<dbReference type="AlphaFoldDB" id="A0A318KCD9"/>
<dbReference type="RefSeq" id="WP_022938547.1">
    <property type="nucleotide sequence ID" value="NZ_CABKRQ010000005.1"/>
</dbReference>
<dbReference type="Gene3D" id="3.40.630.30">
    <property type="match status" value="1"/>
</dbReference>
<gene>
    <name evidence="2" type="ORF">DES51_1289</name>
</gene>
<evidence type="ECO:0000313" key="3">
    <source>
        <dbReference type="Proteomes" id="UP000247612"/>
    </source>
</evidence>
<dbReference type="OrthoDB" id="9798006at2"/>
<evidence type="ECO:0000313" key="2">
    <source>
        <dbReference type="EMBL" id="PXX74011.1"/>
    </source>
</evidence>
<dbReference type="Proteomes" id="UP000247612">
    <property type="component" value="Unassembled WGS sequence"/>
</dbReference>
<dbReference type="GO" id="GO:0016747">
    <property type="term" value="F:acyltransferase activity, transferring groups other than amino-acyl groups"/>
    <property type="evidence" value="ECO:0007669"/>
    <property type="project" value="InterPro"/>
</dbReference>
<dbReference type="InterPro" id="IPR016181">
    <property type="entry name" value="Acyl_CoA_acyltransferase"/>
</dbReference>
<dbReference type="PROSITE" id="PS51186">
    <property type="entry name" value="GNAT"/>
    <property type="match status" value="1"/>
</dbReference>
<sequence>MKIRCIEDQDIQEVFMIYKPYIEKTSITFETEVPAYEEFVERVHHKLSQFPWLVCEADGEIIGYAYASRLRERAAYDWDAELSVYLKAEVHNQGVGTLLYQALEDILKNMHYVNLYGCITIPNEASIRLHQKLGYKPIGIFHNSGYKDGCWHDVLWMEKNIQPWLPPEPIIPFPALNSQALTAMLIKNEKNDFLNT</sequence>
<dbReference type="PANTHER" id="PTHR43072:SF8">
    <property type="entry name" value="ACYLTRANSFERASE FABY-RELATED"/>
    <property type="match status" value="1"/>
</dbReference>
<dbReference type="EMBL" id="QJKH01000028">
    <property type="protein sequence ID" value="PXX74011.1"/>
    <property type="molecule type" value="Genomic_DNA"/>
</dbReference>
<dbReference type="CDD" id="cd04301">
    <property type="entry name" value="NAT_SF"/>
    <property type="match status" value="1"/>
</dbReference>
<protein>
    <submittedName>
        <fullName evidence="2">Phosphinothricin acetyltransferase</fullName>
    </submittedName>
</protein>
<dbReference type="STRING" id="1034346.GCA_000313565_02245"/>
<name>A0A318KCD9_9FIRM</name>
<keyword evidence="3" id="KW-1185">Reference proteome</keyword>
<organism evidence="2 3">
    <name type="scientific">Dielma fastidiosa</name>
    <dbReference type="NCBI Taxonomy" id="1034346"/>
    <lineage>
        <taxon>Bacteria</taxon>
        <taxon>Bacillati</taxon>
        <taxon>Bacillota</taxon>
        <taxon>Erysipelotrichia</taxon>
        <taxon>Erysipelotrichales</taxon>
        <taxon>Erysipelotrichaceae</taxon>
        <taxon>Dielma</taxon>
    </lineage>
</organism>
<dbReference type="PANTHER" id="PTHR43072">
    <property type="entry name" value="N-ACETYLTRANSFERASE"/>
    <property type="match status" value="1"/>
</dbReference>
<dbReference type="Pfam" id="PF13420">
    <property type="entry name" value="Acetyltransf_4"/>
    <property type="match status" value="1"/>
</dbReference>
<comment type="caution">
    <text evidence="2">The sequence shown here is derived from an EMBL/GenBank/DDBJ whole genome shotgun (WGS) entry which is preliminary data.</text>
</comment>
<proteinExistence type="predicted"/>
<feature type="domain" description="N-acetyltransferase" evidence="1">
    <location>
        <begin position="1"/>
        <end position="162"/>
    </location>
</feature>
<keyword evidence="2" id="KW-0808">Transferase</keyword>
<accession>A0A318KCD9</accession>
<dbReference type="InterPro" id="IPR000182">
    <property type="entry name" value="GNAT_dom"/>
</dbReference>
<reference evidence="2 3" key="1">
    <citation type="submission" date="2018-05" db="EMBL/GenBank/DDBJ databases">
        <title>Genomic Encyclopedia of Type Strains, Phase IV (KMG-IV): sequencing the most valuable type-strain genomes for metagenomic binning, comparative biology and taxonomic classification.</title>
        <authorList>
            <person name="Goeker M."/>
        </authorList>
    </citation>
    <scope>NUCLEOTIDE SEQUENCE [LARGE SCALE GENOMIC DNA]</scope>
    <source>
        <strain evidence="2 3">JC118</strain>
    </source>
</reference>
<evidence type="ECO:0000259" key="1">
    <source>
        <dbReference type="PROSITE" id="PS51186"/>
    </source>
</evidence>
<dbReference type="SUPFAM" id="SSF55729">
    <property type="entry name" value="Acyl-CoA N-acyltransferases (Nat)"/>
    <property type="match status" value="1"/>
</dbReference>